<protein>
    <submittedName>
        <fullName evidence="6">Energy-coupling factor transporter transmembrane protein EcfT</fullName>
    </submittedName>
</protein>
<keyword evidence="3 5" id="KW-1133">Transmembrane helix</keyword>
<dbReference type="EMBL" id="DXCQ01000001">
    <property type="protein sequence ID" value="HIY96059.1"/>
    <property type="molecule type" value="Genomic_DNA"/>
</dbReference>
<evidence type="ECO:0000256" key="2">
    <source>
        <dbReference type="ARBA" id="ARBA00022692"/>
    </source>
</evidence>
<feature type="transmembrane region" description="Helical" evidence="5">
    <location>
        <begin position="250"/>
        <end position="270"/>
    </location>
</feature>
<dbReference type="Proteomes" id="UP000886750">
    <property type="component" value="Unassembled WGS sequence"/>
</dbReference>
<feature type="transmembrane region" description="Helical" evidence="5">
    <location>
        <begin position="70"/>
        <end position="88"/>
    </location>
</feature>
<feature type="transmembrane region" description="Helical" evidence="5">
    <location>
        <begin position="26"/>
        <end position="58"/>
    </location>
</feature>
<dbReference type="InterPro" id="IPR003339">
    <property type="entry name" value="ABC/ECF_trnsptr_transmembrane"/>
</dbReference>
<sequence length="281" mass="31650">MLNDVTFGQYYPTRSFVHNMDPRAKIVFMIAYIVAIFLASNFFGLAAVTAFLIFIVLLSRVPFGSVLRSVKMILFLIIFTAILNLFFYGGESSYEPLVHWWIITITYESIINMIFLAFRLFLLVMGTSVLTLTTTPVALTDGIESLLKPLKYIKFPVHELALIMSIALRFIPTLLDETNRIIAAQKARGADFETGGLIKRAKAMIPVLVPLLVSAFRRAEDLGDAMDARCYSGAKGRTKYKKLTFTWRDFLGLIVLAGLITGIVFLNMYFGDKFAILAYFL</sequence>
<gene>
    <name evidence="6" type="ORF">H9729_00045</name>
</gene>
<evidence type="ECO:0000256" key="3">
    <source>
        <dbReference type="ARBA" id="ARBA00022989"/>
    </source>
</evidence>
<proteinExistence type="predicted"/>
<dbReference type="CDD" id="cd16914">
    <property type="entry name" value="EcfT"/>
    <property type="match status" value="1"/>
</dbReference>
<comment type="subcellular location">
    <subcellularLocation>
        <location evidence="1">Membrane</location>
        <topology evidence="1">Multi-pass membrane protein</topology>
    </subcellularLocation>
</comment>
<keyword evidence="4 5" id="KW-0472">Membrane</keyword>
<dbReference type="AlphaFoldDB" id="A0A9D2CQH0"/>
<comment type="caution">
    <text evidence="6">The sequence shown here is derived from an EMBL/GenBank/DDBJ whole genome shotgun (WGS) entry which is preliminary data.</text>
</comment>
<evidence type="ECO:0000256" key="5">
    <source>
        <dbReference type="SAM" id="Phobius"/>
    </source>
</evidence>
<organism evidence="6 7">
    <name type="scientific">Candidatus Borkfalkia excrementigallinarum</name>
    <dbReference type="NCBI Taxonomy" id="2838506"/>
    <lineage>
        <taxon>Bacteria</taxon>
        <taxon>Bacillati</taxon>
        <taxon>Bacillota</taxon>
        <taxon>Clostridia</taxon>
        <taxon>Christensenellales</taxon>
        <taxon>Christensenellaceae</taxon>
        <taxon>Candidatus Borkfalkia</taxon>
    </lineage>
</organism>
<reference evidence="6" key="2">
    <citation type="submission" date="2021-04" db="EMBL/GenBank/DDBJ databases">
        <authorList>
            <person name="Gilroy R."/>
        </authorList>
    </citation>
    <scope>NUCLEOTIDE SEQUENCE</scope>
    <source>
        <strain evidence="6">1345</strain>
    </source>
</reference>
<reference evidence="6" key="1">
    <citation type="journal article" date="2021" name="PeerJ">
        <title>Extensive microbial diversity within the chicken gut microbiome revealed by metagenomics and culture.</title>
        <authorList>
            <person name="Gilroy R."/>
            <person name="Ravi A."/>
            <person name="Getino M."/>
            <person name="Pursley I."/>
            <person name="Horton D.L."/>
            <person name="Alikhan N.F."/>
            <person name="Baker D."/>
            <person name="Gharbi K."/>
            <person name="Hall N."/>
            <person name="Watson M."/>
            <person name="Adriaenssens E.M."/>
            <person name="Foster-Nyarko E."/>
            <person name="Jarju S."/>
            <person name="Secka A."/>
            <person name="Antonio M."/>
            <person name="Oren A."/>
            <person name="Chaudhuri R.R."/>
            <person name="La Ragione R."/>
            <person name="Hildebrand F."/>
            <person name="Pallen M.J."/>
        </authorList>
    </citation>
    <scope>NUCLEOTIDE SEQUENCE</scope>
    <source>
        <strain evidence="6">1345</strain>
    </source>
</reference>
<dbReference type="GO" id="GO:0005886">
    <property type="term" value="C:plasma membrane"/>
    <property type="evidence" value="ECO:0007669"/>
    <property type="project" value="UniProtKB-ARBA"/>
</dbReference>
<dbReference type="Pfam" id="PF02361">
    <property type="entry name" value="CbiQ"/>
    <property type="match status" value="1"/>
</dbReference>
<evidence type="ECO:0000256" key="1">
    <source>
        <dbReference type="ARBA" id="ARBA00004141"/>
    </source>
</evidence>
<evidence type="ECO:0000313" key="7">
    <source>
        <dbReference type="Proteomes" id="UP000886750"/>
    </source>
</evidence>
<dbReference type="PANTHER" id="PTHR33514">
    <property type="entry name" value="PROTEIN ABCI12, CHLOROPLASTIC"/>
    <property type="match status" value="1"/>
</dbReference>
<name>A0A9D2CQH0_9FIRM</name>
<evidence type="ECO:0000313" key="6">
    <source>
        <dbReference type="EMBL" id="HIY96059.1"/>
    </source>
</evidence>
<evidence type="ECO:0000256" key="4">
    <source>
        <dbReference type="ARBA" id="ARBA00023136"/>
    </source>
</evidence>
<accession>A0A9D2CQH0</accession>
<keyword evidence="2 5" id="KW-0812">Transmembrane</keyword>
<dbReference type="PANTHER" id="PTHR33514:SF13">
    <property type="entry name" value="PROTEIN ABCI12, CHLOROPLASTIC"/>
    <property type="match status" value="1"/>
</dbReference>
<feature type="transmembrane region" description="Helical" evidence="5">
    <location>
        <begin position="100"/>
        <end position="122"/>
    </location>
</feature>